<feature type="transmembrane region" description="Helical" evidence="5">
    <location>
        <begin position="181"/>
        <end position="205"/>
    </location>
</feature>
<dbReference type="InterPro" id="IPR019424">
    <property type="entry name" value="7TM_GPCR_Srsx"/>
</dbReference>
<dbReference type="AlphaFoldDB" id="A0A914QM42"/>
<evidence type="ECO:0000259" key="6">
    <source>
        <dbReference type="PROSITE" id="PS50262"/>
    </source>
</evidence>
<protein>
    <submittedName>
        <fullName evidence="8">G-protein coupled receptors family 1 profile domain-containing protein</fullName>
    </submittedName>
</protein>
<accession>A0A914QM42</accession>
<keyword evidence="3 5" id="KW-1133">Transmembrane helix</keyword>
<feature type="transmembrane region" description="Helical" evidence="5">
    <location>
        <begin position="217"/>
        <end position="237"/>
    </location>
</feature>
<dbReference type="GO" id="GO:0016020">
    <property type="term" value="C:membrane"/>
    <property type="evidence" value="ECO:0007669"/>
    <property type="project" value="UniProtKB-SubCell"/>
</dbReference>
<dbReference type="InterPro" id="IPR017452">
    <property type="entry name" value="GPCR_Rhodpsn_7TM"/>
</dbReference>
<dbReference type="Pfam" id="PF10320">
    <property type="entry name" value="7TM_GPCR_Srsx"/>
    <property type="match status" value="1"/>
</dbReference>
<feature type="transmembrane region" description="Helical" evidence="5">
    <location>
        <begin position="92"/>
        <end position="114"/>
    </location>
</feature>
<feature type="transmembrane region" description="Helical" evidence="5">
    <location>
        <begin position="141"/>
        <end position="161"/>
    </location>
</feature>
<evidence type="ECO:0000256" key="1">
    <source>
        <dbReference type="ARBA" id="ARBA00004370"/>
    </source>
</evidence>
<evidence type="ECO:0000256" key="4">
    <source>
        <dbReference type="ARBA" id="ARBA00023136"/>
    </source>
</evidence>
<dbReference type="PANTHER" id="PTHR23360:SF5">
    <property type="entry name" value="G-PROTEIN COUPLED RECEPTORS FAMILY 1 PROFILE DOMAIN-CONTAINING PROTEIN"/>
    <property type="match status" value="1"/>
</dbReference>
<dbReference type="Proteomes" id="UP000887578">
    <property type="component" value="Unplaced"/>
</dbReference>
<evidence type="ECO:0000313" key="8">
    <source>
        <dbReference type="WBParaSite" id="PDA_v2.g28408.t1"/>
    </source>
</evidence>
<organism evidence="7 8">
    <name type="scientific">Panagrolaimus davidi</name>
    <dbReference type="NCBI Taxonomy" id="227884"/>
    <lineage>
        <taxon>Eukaryota</taxon>
        <taxon>Metazoa</taxon>
        <taxon>Ecdysozoa</taxon>
        <taxon>Nematoda</taxon>
        <taxon>Chromadorea</taxon>
        <taxon>Rhabditida</taxon>
        <taxon>Tylenchina</taxon>
        <taxon>Panagrolaimomorpha</taxon>
        <taxon>Panagrolaimoidea</taxon>
        <taxon>Panagrolaimidae</taxon>
        <taxon>Panagrolaimus</taxon>
    </lineage>
</organism>
<feature type="transmembrane region" description="Helical" evidence="5">
    <location>
        <begin position="51"/>
        <end position="71"/>
    </location>
</feature>
<dbReference type="WBParaSite" id="PDA_v2.g28408.t1">
    <property type="protein sequence ID" value="PDA_v2.g28408.t1"/>
    <property type="gene ID" value="PDA_v2.g28408"/>
</dbReference>
<dbReference type="InterPro" id="IPR000276">
    <property type="entry name" value="GPCR_Rhodpsn"/>
</dbReference>
<evidence type="ECO:0000256" key="5">
    <source>
        <dbReference type="SAM" id="Phobius"/>
    </source>
</evidence>
<keyword evidence="4 5" id="KW-0472">Membrane</keyword>
<name>A0A914QM42_9BILA</name>
<proteinExistence type="predicted"/>
<sequence>MGHTVTLALRTPCNYIVALEAFVGIGHQWSHVFLAYYIFSGINVVPFRTCFFMMIVSFICAKLSYCLFIVLAIDRLYIILWPSKYRTMKKGLYIFTLVLFANIFGVSMAIMSYIEMEPNYNSPVICYLPSVTGPTASRFTYIFQNSICGIGVALNVFFWLIMRFKRVIRDKEAIKKVTRTITVYCSLVLIFFQSASLVIMSMQYIILPPVEKNVISLYAAIFINMLVCSNYFVYFAMSVDFRNEFKRQLYCIAAVMPGVKNVVPSPPTSIIKVTATRRTTVIF</sequence>
<dbReference type="InterPro" id="IPR047130">
    <property type="entry name" value="7TM_GPCR_Srsx_nematod"/>
</dbReference>
<comment type="subcellular location">
    <subcellularLocation>
        <location evidence="1">Membrane</location>
    </subcellularLocation>
</comment>
<dbReference type="PROSITE" id="PS50262">
    <property type="entry name" value="G_PROTEIN_RECEP_F1_2"/>
    <property type="match status" value="1"/>
</dbReference>
<keyword evidence="2 5" id="KW-0812">Transmembrane</keyword>
<dbReference type="SMART" id="SM01381">
    <property type="entry name" value="7TM_GPCR_Srsx"/>
    <property type="match status" value="1"/>
</dbReference>
<evidence type="ECO:0000256" key="2">
    <source>
        <dbReference type="ARBA" id="ARBA00022692"/>
    </source>
</evidence>
<evidence type="ECO:0000256" key="3">
    <source>
        <dbReference type="ARBA" id="ARBA00022989"/>
    </source>
</evidence>
<dbReference type="GO" id="GO:0004930">
    <property type="term" value="F:G protein-coupled receptor activity"/>
    <property type="evidence" value="ECO:0007669"/>
    <property type="project" value="InterPro"/>
</dbReference>
<dbReference type="Gene3D" id="1.20.1070.10">
    <property type="entry name" value="Rhodopsin 7-helix transmembrane proteins"/>
    <property type="match status" value="1"/>
</dbReference>
<keyword evidence="7" id="KW-1185">Reference proteome</keyword>
<evidence type="ECO:0000313" key="7">
    <source>
        <dbReference type="Proteomes" id="UP000887578"/>
    </source>
</evidence>
<reference evidence="8" key="1">
    <citation type="submission" date="2022-11" db="UniProtKB">
        <authorList>
            <consortium name="WormBaseParasite"/>
        </authorList>
    </citation>
    <scope>IDENTIFICATION</scope>
</reference>
<feature type="domain" description="G-protein coupled receptors family 1 profile" evidence="6">
    <location>
        <begin position="1"/>
        <end position="234"/>
    </location>
</feature>
<feature type="transmembrane region" description="Helical" evidence="5">
    <location>
        <begin position="12"/>
        <end position="39"/>
    </location>
</feature>
<dbReference type="PANTHER" id="PTHR23360">
    <property type="entry name" value="G-PROTEIN COUPLED RECEPTORS FAMILY 1 PROFILE DOMAIN-CONTAINING PROTEIN-RELATED"/>
    <property type="match status" value="1"/>
</dbReference>
<dbReference type="SUPFAM" id="SSF81321">
    <property type="entry name" value="Family A G protein-coupled receptor-like"/>
    <property type="match status" value="1"/>
</dbReference>